<dbReference type="RefSeq" id="WP_251223879.1">
    <property type="nucleotide sequence ID" value="NZ_JAMBOL010000012.1"/>
</dbReference>
<evidence type="ECO:0000256" key="1">
    <source>
        <dbReference type="SAM" id="Phobius"/>
    </source>
</evidence>
<name>A0A9X2IQZ9_9BACI</name>
<keyword evidence="1" id="KW-0812">Transmembrane</keyword>
<sequence>MNMGRMKKNLLLILIVASQLFFAASLFIGVVMWGFSGKVLSVFFCLLIVYLVAIVLASVKSWNGFKKKEHRRSLLWLLLPYAWFGILYLFLFV</sequence>
<dbReference type="EMBL" id="JAMBOL010000012">
    <property type="protein sequence ID" value="MCM3715118.1"/>
    <property type="molecule type" value="Genomic_DNA"/>
</dbReference>
<dbReference type="Proteomes" id="UP001139179">
    <property type="component" value="Unassembled WGS sequence"/>
</dbReference>
<accession>A0A9X2IQZ9</accession>
<proteinExistence type="predicted"/>
<keyword evidence="1" id="KW-0472">Membrane</keyword>
<reference evidence="2" key="1">
    <citation type="submission" date="2022-05" db="EMBL/GenBank/DDBJ databases">
        <title>Comparative Genomics of Spacecraft Associated Microbes.</title>
        <authorList>
            <person name="Tran M.T."/>
            <person name="Wright A."/>
            <person name="Seuylemezian A."/>
            <person name="Eisen J."/>
            <person name="Coil D."/>
        </authorList>
    </citation>
    <scope>NUCLEOTIDE SEQUENCE</scope>
    <source>
        <strain evidence="2">214.1.1</strain>
    </source>
</reference>
<dbReference type="AlphaFoldDB" id="A0A9X2IQZ9"/>
<comment type="caution">
    <text evidence="2">The sequence shown here is derived from an EMBL/GenBank/DDBJ whole genome shotgun (WGS) entry which is preliminary data.</text>
</comment>
<keyword evidence="3" id="KW-1185">Reference proteome</keyword>
<feature type="transmembrane region" description="Helical" evidence="1">
    <location>
        <begin position="74"/>
        <end position="92"/>
    </location>
</feature>
<feature type="transmembrane region" description="Helical" evidence="1">
    <location>
        <begin position="39"/>
        <end position="62"/>
    </location>
</feature>
<organism evidence="2 3">
    <name type="scientific">Halalkalibacter oceani</name>
    <dbReference type="NCBI Taxonomy" id="1653776"/>
    <lineage>
        <taxon>Bacteria</taxon>
        <taxon>Bacillati</taxon>
        <taxon>Bacillota</taxon>
        <taxon>Bacilli</taxon>
        <taxon>Bacillales</taxon>
        <taxon>Bacillaceae</taxon>
        <taxon>Halalkalibacter</taxon>
    </lineage>
</organism>
<evidence type="ECO:0000313" key="3">
    <source>
        <dbReference type="Proteomes" id="UP001139179"/>
    </source>
</evidence>
<gene>
    <name evidence="2" type="ORF">M3202_13600</name>
</gene>
<evidence type="ECO:0000313" key="2">
    <source>
        <dbReference type="EMBL" id="MCM3715118.1"/>
    </source>
</evidence>
<protein>
    <submittedName>
        <fullName evidence="2">Uncharacterized protein</fullName>
    </submittedName>
</protein>
<keyword evidence="1" id="KW-1133">Transmembrane helix</keyword>